<protein>
    <recommendedName>
        <fullName evidence="4">Lipoprotein</fullName>
    </recommendedName>
</protein>
<dbReference type="PANTHER" id="PTHR39335">
    <property type="entry name" value="BLL4220 PROTEIN"/>
    <property type="match status" value="1"/>
</dbReference>
<proteinExistence type="predicted"/>
<keyword evidence="1" id="KW-0732">Signal</keyword>
<evidence type="ECO:0008006" key="4">
    <source>
        <dbReference type="Google" id="ProtNLM"/>
    </source>
</evidence>
<feature type="signal peptide" evidence="1">
    <location>
        <begin position="1"/>
        <end position="29"/>
    </location>
</feature>
<name>A0ABU7P3W3_9ACTN</name>
<comment type="caution">
    <text evidence="2">The sequence shown here is derived from an EMBL/GenBank/DDBJ whole genome shotgun (WGS) entry which is preliminary data.</text>
</comment>
<sequence>MKRTLATASCAAVTLLATLLTGCSGSSSSSGSSTTGSSASAASSGAAADATTAAAAASSAPGQATVATKSSGKLGTILVNAKGRTLYLFVADKKKNESTCTGGCAVAWPPVLSTGTAKAGTGADQKLIGTVKRSSGLPQVSYNGHPLYYYVGDTKPGQTNGQAVDQFGALWYVVNAKGKQVTS</sequence>
<evidence type="ECO:0000313" key="3">
    <source>
        <dbReference type="Proteomes" id="UP001344658"/>
    </source>
</evidence>
<accession>A0ABU7P3W3</accession>
<dbReference type="PANTHER" id="PTHR39335:SF1">
    <property type="entry name" value="BLL4220 PROTEIN"/>
    <property type="match status" value="1"/>
</dbReference>
<dbReference type="InterPro" id="IPR005297">
    <property type="entry name" value="Lipoprotein_repeat"/>
</dbReference>
<dbReference type="Pfam" id="PF03640">
    <property type="entry name" value="Lipoprotein_15"/>
    <property type="match status" value="2"/>
</dbReference>
<dbReference type="EMBL" id="JAZEWV010000001">
    <property type="protein sequence ID" value="MEE4540496.1"/>
    <property type="molecule type" value="Genomic_DNA"/>
</dbReference>
<feature type="chain" id="PRO_5046237487" description="Lipoprotein" evidence="1">
    <location>
        <begin position="30"/>
        <end position="183"/>
    </location>
</feature>
<dbReference type="RefSeq" id="WP_330792255.1">
    <property type="nucleotide sequence ID" value="NZ_JAZEWV010000001.1"/>
</dbReference>
<keyword evidence="3" id="KW-1185">Reference proteome</keyword>
<dbReference type="PROSITE" id="PS51257">
    <property type="entry name" value="PROKAR_LIPOPROTEIN"/>
    <property type="match status" value="1"/>
</dbReference>
<reference evidence="2 3" key="1">
    <citation type="submission" date="2023-12" db="EMBL/GenBank/DDBJ databases">
        <title>Streptomyces sp. V4-01.</title>
        <authorList>
            <person name="Somphong A."/>
            <person name="Phongsopitanun W."/>
        </authorList>
    </citation>
    <scope>NUCLEOTIDE SEQUENCE [LARGE SCALE GENOMIC DNA]</scope>
    <source>
        <strain evidence="2 3">V4-01</strain>
    </source>
</reference>
<evidence type="ECO:0000256" key="1">
    <source>
        <dbReference type="SAM" id="SignalP"/>
    </source>
</evidence>
<dbReference type="Proteomes" id="UP001344658">
    <property type="component" value="Unassembled WGS sequence"/>
</dbReference>
<organism evidence="2 3">
    <name type="scientific">Actinacidiphila polyblastidii</name>
    <dbReference type="NCBI Taxonomy" id="3110430"/>
    <lineage>
        <taxon>Bacteria</taxon>
        <taxon>Bacillati</taxon>
        <taxon>Actinomycetota</taxon>
        <taxon>Actinomycetes</taxon>
        <taxon>Kitasatosporales</taxon>
        <taxon>Streptomycetaceae</taxon>
        <taxon>Actinacidiphila</taxon>
    </lineage>
</organism>
<gene>
    <name evidence="2" type="ORF">V2S66_00760</name>
</gene>
<evidence type="ECO:0000313" key="2">
    <source>
        <dbReference type="EMBL" id="MEE4540496.1"/>
    </source>
</evidence>